<dbReference type="Gene3D" id="1.10.10.10">
    <property type="entry name" value="Winged helix-like DNA-binding domain superfamily/Winged helix DNA-binding domain"/>
    <property type="match status" value="1"/>
</dbReference>
<keyword evidence="3" id="KW-0238">DNA-binding</keyword>
<dbReference type="InterPro" id="IPR050950">
    <property type="entry name" value="HTH-type_LysR_regulators"/>
</dbReference>
<evidence type="ECO:0000313" key="7">
    <source>
        <dbReference type="Proteomes" id="UP000683139"/>
    </source>
</evidence>
<dbReference type="RefSeq" id="WP_213519880.1">
    <property type="nucleotide sequence ID" value="NZ_BOSE01000013.1"/>
</dbReference>
<dbReference type="PRINTS" id="PR00039">
    <property type="entry name" value="HTHLYSR"/>
</dbReference>
<organism evidence="6 7">
    <name type="scientific">Paenibacillus montaniterrae</name>
    <dbReference type="NCBI Taxonomy" id="429341"/>
    <lineage>
        <taxon>Bacteria</taxon>
        <taxon>Bacillati</taxon>
        <taxon>Bacillota</taxon>
        <taxon>Bacilli</taxon>
        <taxon>Bacillales</taxon>
        <taxon>Paenibacillaceae</taxon>
        <taxon>Paenibacillus</taxon>
    </lineage>
</organism>
<evidence type="ECO:0000313" key="6">
    <source>
        <dbReference type="EMBL" id="GIP19226.1"/>
    </source>
</evidence>
<dbReference type="PROSITE" id="PS50931">
    <property type="entry name" value="HTH_LYSR"/>
    <property type="match status" value="1"/>
</dbReference>
<dbReference type="CDD" id="cd05466">
    <property type="entry name" value="PBP2_LTTR_substrate"/>
    <property type="match status" value="1"/>
</dbReference>
<dbReference type="InterPro" id="IPR005119">
    <property type="entry name" value="LysR_subst-bd"/>
</dbReference>
<name>A0A919YXZ4_9BACL</name>
<protein>
    <recommendedName>
        <fullName evidence="5">HTH lysR-type domain-containing protein</fullName>
    </recommendedName>
</protein>
<evidence type="ECO:0000256" key="2">
    <source>
        <dbReference type="ARBA" id="ARBA00023015"/>
    </source>
</evidence>
<evidence type="ECO:0000256" key="3">
    <source>
        <dbReference type="ARBA" id="ARBA00023125"/>
    </source>
</evidence>
<sequence>MNLEQLIHIVELTKVKTLSQAATNLYISQPAISQSIANLEKELGIKLFHRTKSGTIPTDEGVAIIKKAHDVVKLIEEIRLEAASAKLTLSGSLQLATMPAQMITMVKVIAQLKKEHPNLHIQVYEQGSLDSLRAVKEGKIDLGMLAIREGVLHDDSIVFESLWQGKMMVFVGKQSPYAKRSSIKPEEMLQQEFVLYNDDYVHQFTDDFSKQYGDLNILFQSDYDTAIHSALAEGLAISVGHDFSLKTNAMQFNEQLVMLEIEDYVQPNVHFGWARLKNRAQSPICDYFVSRFKNEFLFGWKS</sequence>
<dbReference type="InterPro" id="IPR000847">
    <property type="entry name" value="LysR_HTH_N"/>
</dbReference>
<gene>
    <name evidence="6" type="ORF">J40TS1_48680</name>
</gene>
<evidence type="ECO:0000256" key="1">
    <source>
        <dbReference type="ARBA" id="ARBA00009437"/>
    </source>
</evidence>
<feature type="domain" description="HTH lysR-type" evidence="5">
    <location>
        <begin position="1"/>
        <end position="58"/>
    </location>
</feature>
<dbReference type="SUPFAM" id="SSF53850">
    <property type="entry name" value="Periplasmic binding protein-like II"/>
    <property type="match status" value="1"/>
</dbReference>
<keyword evidence="4" id="KW-0804">Transcription</keyword>
<evidence type="ECO:0000256" key="4">
    <source>
        <dbReference type="ARBA" id="ARBA00023163"/>
    </source>
</evidence>
<dbReference type="FunFam" id="1.10.10.10:FF:000001">
    <property type="entry name" value="LysR family transcriptional regulator"/>
    <property type="match status" value="1"/>
</dbReference>
<reference evidence="6" key="1">
    <citation type="submission" date="2021-03" db="EMBL/GenBank/DDBJ databases">
        <title>Antimicrobial resistance genes in bacteria isolated from Japanese honey, and their potential for conferring macrolide and lincosamide resistance in the American foulbrood pathogen Paenibacillus larvae.</title>
        <authorList>
            <person name="Okamoto M."/>
            <person name="Kumagai M."/>
            <person name="Kanamori H."/>
            <person name="Takamatsu D."/>
        </authorList>
    </citation>
    <scope>NUCLEOTIDE SEQUENCE</scope>
    <source>
        <strain evidence="6">J40TS1</strain>
    </source>
</reference>
<dbReference type="Proteomes" id="UP000683139">
    <property type="component" value="Unassembled WGS sequence"/>
</dbReference>
<dbReference type="InterPro" id="IPR036390">
    <property type="entry name" value="WH_DNA-bd_sf"/>
</dbReference>
<dbReference type="PANTHER" id="PTHR30419">
    <property type="entry name" value="HTH-TYPE TRANSCRIPTIONAL REGULATOR YBHD"/>
    <property type="match status" value="1"/>
</dbReference>
<dbReference type="Pfam" id="PF00126">
    <property type="entry name" value="HTH_1"/>
    <property type="match status" value="1"/>
</dbReference>
<dbReference type="GO" id="GO:0003677">
    <property type="term" value="F:DNA binding"/>
    <property type="evidence" value="ECO:0007669"/>
    <property type="project" value="UniProtKB-KW"/>
</dbReference>
<dbReference type="AlphaFoldDB" id="A0A919YXZ4"/>
<accession>A0A919YXZ4</accession>
<keyword evidence="2" id="KW-0805">Transcription regulation</keyword>
<dbReference type="Gene3D" id="3.40.190.290">
    <property type="match status" value="1"/>
</dbReference>
<dbReference type="GO" id="GO:0003700">
    <property type="term" value="F:DNA-binding transcription factor activity"/>
    <property type="evidence" value="ECO:0007669"/>
    <property type="project" value="InterPro"/>
</dbReference>
<dbReference type="SUPFAM" id="SSF46785">
    <property type="entry name" value="Winged helix' DNA-binding domain"/>
    <property type="match status" value="1"/>
</dbReference>
<evidence type="ECO:0000259" key="5">
    <source>
        <dbReference type="PROSITE" id="PS50931"/>
    </source>
</evidence>
<dbReference type="EMBL" id="BOSE01000013">
    <property type="protein sequence ID" value="GIP19226.1"/>
    <property type="molecule type" value="Genomic_DNA"/>
</dbReference>
<comment type="caution">
    <text evidence="6">The sequence shown here is derived from an EMBL/GenBank/DDBJ whole genome shotgun (WGS) entry which is preliminary data.</text>
</comment>
<proteinExistence type="inferred from homology"/>
<comment type="similarity">
    <text evidence="1">Belongs to the LysR transcriptional regulatory family.</text>
</comment>
<dbReference type="GO" id="GO:0005829">
    <property type="term" value="C:cytosol"/>
    <property type="evidence" value="ECO:0007669"/>
    <property type="project" value="TreeGrafter"/>
</dbReference>
<dbReference type="InterPro" id="IPR036388">
    <property type="entry name" value="WH-like_DNA-bd_sf"/>
</dbReference>
<keyword evidence="7" id="KW-1185">Reference proteome</keyword>
<dbReference type="PANTHER" id="PTHR30419:SF28">
    <property type="entry name" value="HTH-TYPE TRANSCRIPTIONAL REGULATOR BSDA"/>
    <property type="match status" value="1"/>
</dbReference>
<dbReference type="Pfam" id="PF03466">
    <property type="entry name" value="LysR_substrate"/>
    <property type="match status" value="1"/>
</dbReference>